<accession>A0A4U0GZ62</accession>
<protein>
    <submittedName>
        <fullName evidence="1">Uncharacterized protein</fullName>
    </submittedName>
</protein>
<evidence type="ECO:0000313" key="1">
    <source>
        <dbReference type="EMBL" id="TJY64034.1"/>
    </source>
</evidence>
<reference evidence="1 2" key="1">
    <citation type="submission" date="2019-04" db="EMBL/GenBank/DDBJ databases">
        <title>Sphingobacterium olei sp. nov., isolated from oil-contaminated soil.</title>
        <authorList>
            <person name="Liu B."/>
        </authorList>
    </citation>
    <scope>NUCLEOTIDE SEQUENCE [LARGE SCALE GENOMIC DNA]</scope>
    <source>
        <strain evidence="1 2">Y3L14</strain>
    </source>
</reference>
<dbReference type="InterPro" id="IPR008928">
    <property type="entry name" value="6-hairpin_glycosidase_sf"/>
</dbReference>
<dbReference type="Gene3D" id="2.60.120.260">
    <property type="entry name" value="Galactose-binding domain-like"/>
    <property type="match status" value="1"/>
</dbReference>
<comment type="caution">
    <text evidence="1">The sequence shown here is derived from an EMBL/GenBank/DDBJ whole genome shotgun (WGS) entry which is preliminary data.</text>
</comment>
<proteinExistence type="predicted"/>
<dbReference type="OrthoDB" id="628098at2"/>
<gene>
    <name evidence="1" type="ORF">FAZ19_17020</name>
</gene>
<dbReference type="EMBL" id="SUKA01000005">
    <property type="protein sequence ID" value="TJY64034.1"/>
    <property type="molecule type" value="Genomic_DNA"/>
</dbReference>
<dbReference type="GO" id="GO:0005975">
    <property type="term" value="P:carbohydrate metabolic process"/>
    <property type="evidence" value="ECO:0007669"/>
    <property type="project" value="InterPro"/>
</dbReference>
<keyword evidence="2" id="KW-1185">Reference proteome</keyword>
<dbReference type="AlphaFoldDB" id="A0A4U0GZ62"/>
<organism evidence="1 2">
    <name type="scientific">Sphingobacterium alkalisoli</name>
    <dbReference type="NCBI Taxonomy" id="1874115"/>
    <lineage>
        <taxon>Bacteria</taxon>
        <taxon>Pseudomonadati</taxon>
        <taxon>Bacteroidota</taxon>
        <taxon>Sphingobacteriia</taxon>
        <taxon>Sphingobacteriales</taxon>
        <taxon>Sphingobacteriaceae</taxon>
        <taxon>Sphingobacterium</taxon>
    </lineage>
</organism>
<dbReference type="SUPFAM" id="SSF48208">
    <property type="entry name" value="Six-hairpin glycosidases"/>
    <property type="match status" value="1"/>
</dbReference>
<sequence length="1126" mass="127226">MSLVGLWLSLSASLFAQQDRYLIEAESFQFKGKWFVDRHRDCFAGAMLRVVGGGSSDPSTDALTFVDVREEGPYTVWVRSADYNQKPGTRLFQLSVDENQMEIAGKHGEEGFLWEKVGIVELDKKRVLLRLHDSNRNFARCDAVLLLKDATINPNNVDRKTVGKWRKNPVATNTLISSYDNLSKSLPLKAEASVLASIENSNIRLSFVRGGFEDKAILCRTEIKIKGQWKQYQDKSEDHKVLLIRAGGNAISYPEFFPAWDKSILKQSFEHEGKTLTVQDGQDRMNPYGAGDISEAIPIGVKAIDIRTIEVQYLTKNRSSITGYWRLPEKGSYIETSFLSQLAEDGMYSLSLAAFQGIPDSKVSNVLSPPMFQYKRLPEKPQMLLSNMMQQPLTIVEMKTETGKLSSFICADLSAFGDDWGASDYAPIGFSLRNPYLEVQPVAFAPVLGMPDSKVGKGDLMESKFIIGLLPAGWEETIAYISDHIFKVSDYRKQTNASLTDALFNMRDLLLDKDAGGWSDVLKGYYDIEGDPETAPTVVHATPLALVAGAVIGQDEDFYLKRALPTIEYTLSRSGYRWTRDIVPEGYNRTVESLKLGPFKSQFNTSYYEGLNAMLGNLNPWLKDIAMPGDTLRKTSGYSVPTLSWVQALSAYRLTGQKKWLEEAKTTATRYISHQIYTNTTTPLSKMPFYNTTFYAPWWDLIDLYEETKDNKFMEAAQYGAAHTLAGVRSYPQVVDSMQTIHSDDQYEGNTNLWWKDKEKYRLGYPRKEGDVIEKQVESGLVSPVGLGFEQPSTYFLTAKDKRVRPVFMSSWAPHLLRLHQYTQKDIYQTYARNAVIGRFTNYPGYYATGYTDITLHKDFPYEGPDVSSIYYHHIPPHWAFVWDYLVTEAIQRSEGQISFPYSKQEGFVWFANRIYHGTGKVFDDNNARIWMKRGLVELNTAEVNYVTAVSDKNLWIVLSSEAFANTEVSVKIGADHNLGLTTSARVYQEDGTNEGIDVQDGLYKLSVPAKGLRAISIPLASPEKLPIKAELKKGMQMLDLGGELGKVYVFRIRSPFGWDSIYVYAESGPLKNATLRVVCNEEQKEVESYPFEISFYKLPMDQPIRIQVSSIVDNKATATKEVVFK</sequence>
<dbReference type="Proteomes" id="UP000309872">
    <property type="component" value="Unassembled WGS sequence"/>
</dbReference>
<evidence type="ECO:0000313" key="2">
    <source>
        <dbReference type="Proteomes" id="UP000309872"/>
    </source>
</evidence>
<name>A0A4U0GZ62_9SPHI</name>